<organism evidence="2 3">
    <name type="scientific">Myotis myotis</name>
    <name type="common">Greater mouse-eared bat</name>
    <name type="synonym">Vespertilio myotis</name>
    <dbReference type="NCBI Taxonomy" id="51298"/>
    <lineage>
        <taxon>Eukaryota</taxon>
        <taxon>Metazoa</taxon>
        <taxon>Chordata</taxon>
        <taxon>Craniata</taxon>
        <taxon>Vertebrata</taxon>
        <taxon>Euteleostomi</taxon>
        <taxon>Mammalia</taxon>
        <taxon>Eutheria</taxon>
        <taxon>Laurasiatheria</taxon>
        <taxon>Chiroptera</taxon>
        <taxon>Yangochiroptera</taxon>
        <taxon>Vespertilionidae</taxon>
        <taxon>Myotis</taxon>
    </lineage>
</organism>
<proteinExistence type="predicted"/>
<dbReference type="Proteomes" id="UP000527355">
    <property type="component" value="Unassembled WGS sequence"/>
</dbReference>
<evidence type="ECO:0000313" key="3">
    <source>
        <dbReference type="Proteomes" id="UP000527355"/>
    </source>
</evidence>
<dbReference type="AlphaFoldDB" id="A0A7J7QZ99"/>
<evidence type="ECO:0000313" key="2">
    <source>
        <dbReference type="EMBL" id="KAF6269077.1"/>
    </source>
</evidence>
<feature type="region of interest" description="Disordered" evidence="1">
    <location>
        <begin position="1"/>
        <end position="136"/>
    </location>
</feature>
<reference evidence="2 3" key="1">
    <citation type="journal article" date="2020" name="Nature">
        <title>Six reference-quality genomes reveal evolution of bat adaptations.</title>
        <authorList>
            <person name="Jebb D."/>
            <person name="Huang Z."/>
            <person name="Pippel M."/>
            <person name="Hughes G.M."/>
            <person name="Lavrichenko K."/>
            <person name="Devanna P."/>
            <person name="Winkler S."/>
            <person name="Jermiin L.S."/>
            <person name="Skirmuntt E.C."/>
            <person name="Katzourakis A."/>
            <person name="Burkitt-Gray L."/>
            <person name="Ray D.A."/>
            <person name="Sullivan K.A.M."/>
            <person name="Roscito J.G."/>
            <person name="Kirilenko B.M."/>
            <person name="Davalos L.M."/>
            <person name="Corthals A.P."/>
            <person name="Power M.L."/>
            <person name="Jones G."/>
            <person name="Ransome R.D."/>
            <person name="Dechmann D.K.N."/>
            <person name="Locatelli A.G."/>
            <person name="Puechmaille S.J."/>
            <person name="Fedrigo O."/>
            <person name="Jarvis E.D."/>
            <person name="Hiller M."/>
            <person name="Vernes S.C."/>
            <person name="Myers E.W."/>
            <person name="Teeling E.C."/>
        </authorList>
    </citation>
    <scope>NUCLEOTIDE SEQUENCE [LARGE SCALE GENOMIC DNA]</scope>
    <source>
        <strain evidence="2">MMyoMyo1</strain>
        <tissue evidence="2">Flight muscle</tissue>
    </source>
</reference>
<sequence length="136" mass="14035">MCPPLPRGPLGSPTDISSPWGPPNPWKVGVARDQQGPQAWAAGAQGKGLAPSWEVTRPGNSWRLQRPRSAPATQCHPAPQHSWALAGSGHLSPNGCPWGPRDRQGTGETVTRCSVPGRGSVGAGPACVTKVPASAL</sequence>
<name>A0A7J7QZ99_MYOMY</name>
<gene>
    <name evidence="2" type="ORF">mMyoMyo1_011263</name>
</gene>
<feature type="compositionally biased region" description="Low complexity" evidence="1">
    <location>
        <begin position="34"/>
        <end position="48"/>
    </location>
</feature>
<dbReference type="EMBL" id="JABWUV010000044">
    <property type="protein sequence ID" value="KAF6269077.1"/>
    <property type="molecule type" value="Genomic_DNA"/>
</dbReference>
<protein>
    <submittedName>
        <fullName evidence="2">Uncharacterized protein</fullName>
    </submittedName>
</protein>
<comment type="caution">
    <text evidence="2">The sequence shown here is derived from an EMBL/GenBank/DDBJ whole genome shotgun (WGS) entry which is preliminary data.</text>
</comment>
<keyword evidence="3" id="KW-1185">Reference proteome</keyword>
<accession>A0A7J7QZ99</accession>
<evidence type="ECO:0000256" key="1">
    <source>
        <dbReference type="SAM" id="MobiDB-lite"/>
    </source>
</evidence>